<gene>
    <name evidence="2" type="ORF">NX794_03815</name>
</gene>
<keyword evidence="3" id="KW-1185">Reference proteome</keyword>
<evidence type="ECO:0000259" key="1">
    <source>
        <dbReference type="Pfam" id="PF08241"/>
    </source>
</evidence>
<dbReference type="GO" id="GO:0032259">
    <property type="term" value="P:methylation"/>
    <property type="evidence" value="ECO:0007669"/>
    <property type="project" value="UniProtKB-KW"/>
</dbReference>
<evidence type="ECO:0000313" key="3">
    <source>
        <dbReference type="Proteomes" id="UP001205612"/>
    </source>
</evidence>
<dbReference type="CDD" id="cd02440">
    <property type="entry name" value="AdoMet_MTases"/>
    <property type="match status" value="1"/>
</dbReference>
<dbReference type="Gene3D" id="3.40.50.150">
    <property type="entry name" value="Vaccinia Virus protein VP39"/>
    <property type="match status" value="1"/>
</dbReference>
<accession>A0ABT2AWU6</accession>
<dbReference type="RefSeq" id="WP_258776681.1">
    <property type="nucleotide sequence ID" value="NZ_JANUGP010000002.1"/>
</dbReference>
<keyword evidence="2" id="KW-0808">Transferase</keyword>
<proteinExistence type="predicted"/>
<dbReference type="InterPro" id="IPR013216">
    <property type="entry name" value="Methyltransf_11"/>
</dbReference>
<reference evidence="2 3" key="1">
    <citation type="submission" date="2022-08" db="EMBL/GenBank/DDBJ databases">
        <authorList>
            <person name="Somphong A."/>
            <person name="Phongsopitanun W."/>
        </authorList>
    </citation>
    <scope>NUCLEOTIDE SEQUENCE [LARGE SCALE GENOMIC DNA]</scope>
    <source>
        <strain evidence="2 3">LP11</strain>
    </source>
</reference>
<name>A0ABT2AWU6_9ACTN</name>
<dbReference type="Pfam" id="PF08241">
    <property type="entry name" value="Methyltransf_11"/>
    <property type="match status" value="1"/>
</dbReference>
<dbReference type="EMBL" id="JANUGP010000002">
    <property type="protein sequence ID" value="MCS0600360.1"/>
    <property type="molecule type" value="Genomic_DNA"/>
</dbReference>
<sequence>MTGQICQTGQEAFLKAFHARHPAVTTEAFAGARAADGRSSYAILRDLVAGRRRVLDLGCGDGSLLELLAATPGRRLAGVDLSPDSLALARRRPALSTAALAEARAQYLPFPDDGFDACVSHLALMLMADIERVVAELARVLVPGGLLACVTGAGGGGAGYELLGELLPTALERTPPARRMPTLGDRRTRHPEHLASLLTTAGFAAPDQQTVPLDLSAPPEHVWTALSGLYDFAALDTPALTALREQFLTHATDRTTPSGALPCHFRVHVTTASPDRQ</sequence>
<dbReference type="InterPro" id="IPR029063">
    <property type="entry name" value="SAM-dependent_MTases_sf"/>
</dbReference>
<organism evidence="2 3">
    <name type="scientific">Streptomyces pyxinicus</name>
    <dbReference type="NCBI Taxonomy" id="2970331"/>
    <lineage>
        <taxon>Bacteria</taxon>
        <taxon>Bacillati</taxon>
        <taxon>Actinomycetota</taxon>
        <taxon>Actinomycetes</taxon>
        <taxon>Kitasatosporales</taxon>
        <taxon>Streptomycetaceae</taxon>
        <taxon>Streptomyces</taxon>
    </lineage>
</organism>
<dbReference type="PANTHER" id="PTHR43591">
    <property type="entry name" value="METHYLTRANSFERASE"/>
    <property type="match status" value="1"/>
</dbReference>
<evidence type="ECO:0000313" key="2">
    <source>
        <dbReference type="EMBL" id="MCS0600360.1"/>
    </source>
</evidence>
<dbReference type="GO" id="GO:0008168">
    <property type="term" value="F:methyltransferase activity"/>
    <property type="evidence" value="ECO:0007669"/>
    <property type="project" value="UniProtKB-KW"/>
</dbReference>
<feature type="domain" description="Methyltransferase type 11" evidence="1">
    <location>
        <begin position="55"/>
        <end position="149"/>
    </location>
</feature>
<dbReference type="Proteomes" id="UP001205612">
    <property type="component" value="Unassembled WGS sequence"/>
</dbReference>
<dbReference type="SUPFAM" id="SSF53335">
    <property type="entry name" value="S-adenosyl-L-methionine-dependent methyltransferases"/>
    <property type="match status" value="1"/>
</dbReference>
<protein>
    <submittedName>
        <fullName evidence="2">Class I SAM-dependent methyltransferase</fullName>
    </submittedName>
</protein>
<keyword evidence="2" id="KW-0489">Methyltransferase</keyword>
<comment type="caution">
    <text evidence="2">The sequence shown here is derived from an EMBL/GenBank/DDBJ whole genome shotgun (WGS) entry which is preliminary data.</text>
</comment>